<reference evidence="2 4" key="1">
    <citation type="submission" date="2018-12" db="EMBL/GenBank/DDBJ databases">
        <title>Venturia inaequalis Genome Resource.</title>
        <authorList>
            <person name="Lichtner F.J."/>
        </authorList>
    </citation>
    <scope>NUCLEOTIDE SEQUENCE [LARGE SCALE GENOMIC DNA]</scope>
    <source>
        <strain evidence="2 4">120213</strain>
        <strain evidence="3 5">DMI_063113</strain>
    </source>
</reference>
<evidence type="ECO:0000256" key="1">
    <source>
        <dbReference type="SAM" id="MobiDB-lite"/>
    </source>
</evidence>
<accession>A0A8H3YYX9</accession>
<feature type="compositionally biased region" description="Polar residues" evidence="1">
    <location>
        <begin position="13"/>
        <end position="33"/>
    </location>
</feature>
<dbReference type="EMBL" id="WNWR01000367">
    <property type="protein sequence ID" value="KAE9981264.1"/>
    <property type="molecule type" value="Genomic_DNA"/>
</dbReference>
<dbReference type="OrthoDB" id="5317787at2759"/>
<dbReference type="AlphaFoldDB" id="A0A8H3YYX9"/>
<evidence type="ECO:0000313" key="2">
    <source>
        <dbReference type="EMBL" id="KAE9977033.1"/>
    </source>
</evidence>
<feature type="region of interest" description="Disordered" evidence="1">
    <location>
        <begin position="221"/>
        <end position="261"/>
    </location>
</feature>
<comment type="caution">
    <text evidence="2">The sequence shown here is derived from an EMBL/GenBank/DDBJ whole genome shotgun (WGS) entry which is preliminary data.</text>
</comment>
<evidence type="ECO:0000313" key="5">
    <source>
        <dbReference type="Proteomes" id="UP000490939"/>
    </source>
</evidence>
<evidence type="ECO:0000313" key="3">
    <source>
        <dbReference type="EMBL" id="KAE9981264.1"/>
    </source>
</evidence>
<proteinExistence type="predicted"/>
<dbReference type="Proteomes" id="UP000490939">
    <property type="component" value="Unassembled WGS sequence"/>
</dbReference>
<feature type="region of interest" description="Disordered" evidence="1">
    <location>
        <begin position="1"/>
        <end position="40"/>
    </location>
</feature>
<organism evidence="2 4">
    <name type="scientific">Venturia inaequalis</name>
    <name type="common">Apple scab fungus</name>
    <dbReference type="NCBI Taxonomy" id="5025"/>
    <lineage>
        <taxon>Eukaryota</taxon>
        <taxon>Fungi</taxon>
        <taxon>Dikarya</taxon>
        <taxon>Ascomycota</taxon>
        <taxon>Pezizomycotina</taxon>
        <taxon>Dothideomycetes</taxon>
        <taxon>Pleosporomycetidae</taxon>
        <taxon>Venturiales</taxon>
        <taxon>Venturiaceae</taxon>
        <taxon>Venturia</taxon>
    </lineage>
</organism>
<name>A0A8H3YYX9_VENIN</name>
<feature type="compositionally biased region" description="Basic and acidic residues" evidence="1">
    <location>
        <begin position="221"/>
        <end position="234"/>
    </location>
</feature>
<evidence type="ECO:0000313" key="4">
    <source>
        <dbReference type="Proteomes" id="UP000447873"/>
    </source>
</evidence>
<keyword evidence="5" id="KW-1185">Reference proteome</keyword>
<feature type="region of interest" description="Disordered" evidence="1">
    <location>
        <begin position="67"/>
        <end position="89"/>
    </location>
</feature>
<dbReference type="Proteomes" id="UP000447873">
    <property type="component" value="Unassembled WGS sequence"/>
</dbReference>
<feature type="compositionally biased region" description="Basic and acidic residues" evidence="1">
    <location>
        <begin position="244"/>
        <end position="258"/>
    </location>
</feature>
<sequence>MESRVRWRGGSDASATDSYDSQHSNQSYQSEYTADTVYSDRPQLQHYGTCMGRIESHQDELMLTPSHSSRESFETYASTEPSEYDESSDGEAEFELLDFPDEEYYSDALPATPQDFADLFPSARRMDIRHDDSTMDGNMNLRVDTEVESQYSKQKCNITLFHLKIQDLKTRDFSLRRYCRDSGREVCHSIRKYQAPMSERRPSFTKSFSSAVAQFRKHSDHKINGNDSLRHHDSGYGSIFDEGYEGRPKARRPPEQKSRLPTNTMKLEFANYAHVDVKRRGASTSKAYEFEYWGFSYSWVRNVKRVGTFEEVSYHLLRNDKTSPLAHIVPVPLTTAQKEEENLKGGWVPPCSMWIRDEDIFEALPDVADVVMSTGIVALVDDSIKRRWHSKRHRQMLRPLSRGSSFRMNLEYIGPKRLIDGVFNRRAFTEASPMSASNSAEV</sequence>
<protein>
    <submittedName>
        <fullName evidence="2">Uncharacterized protein</fullName>
    </submittedName>
</protein>
<dbReference type="EMBL" id="WNWS01000161">
    <property type="protein sequence ID" value="KAE9977033.1"/>
    <property type="molecule type" value="Genomic_DNA"/>
</dbReference>
<gene>
    <name evidence="3" type="ORF">EG327_006275</name>
    <name evidence="2" type="ORF">EG328_002302</name>
</gene>